<dbReference type="InterPro" id="IPR038501">
    <property type="entry name" value="Spore_GerAC_C_sf"/>
</dbReference>
<dbReference type="InterPro" id="IPR046953">
    <property type="entry name" value="Spore_GerAC-like_C"/>
</dbReference>
<keyword evidence="5" id="KW-0472">Membrane</keyword>
<sequence length="399" mass="45222">MNAVFQKLAVSGIMLCCLTGCWDRIEINELAVAGLVGSEIDPQTHEQIVYYQIVNPGAYSSESNGRSKAPVYTYKVQGKSKGELAQLSSDTLPRKLFTDHYQSHIVTEQYARDGLRTFLNYYERQFNRRSSLYLFVTDSPLSDVMMTFTPLEQLPGRLLRSLVSNTNNATGRISLKSRVKDLVENMDSTTLTMLPIVSLKGEKPILSANRFDDINGNQSNLVLTGAAVFKQDQMIGKVSLWENGYYNLLKGEAGNFFESILLDDRVVDLYAHKIKTKQQLTLRNGAPVWNVEITAHLALRNDEQTEKLTWDNLSKITDQFDLKLMKTSEKLYAQAIEKKWDLFGLEEEIKYKRGNAWKKLQQQENAWAQTKLHVTIKSKIENIGEIVDPYKGGAGNGKE</sequence>
<dbReference type="PANTHER" id="PTHR35789:SF1">
    <property type="entry name" value="SPORE GERMINATION PROTEIN B3"/>
    <property type="match status" value="1"/>
</dbReference>
<feature type="domain" description="Spore germination protein N-terminal" evidence="9">
    <location>
        <begin position="23"/>
        <end position="198"/>
    </location>
</feature>
<dbReference type="InterPro" id="IPR057336">
    <property type="entry name" value="GerAC_N"/>
</dbReference>
<dbReference type="InterPro" id="IPR008844">
    <property type="entry name" value="Spore_GerAC-like"/>
</dbReference>
<dbReference type="EMBL" id="JABWCS010000201">
    <property type="protein sequence ID" value="NUU60486.1"/>
    <property type="molecule type" value="Genomic_DNA"/>
</dbReference>
<comment type="caution">
    <text evidence="10">The sequence shown here is derived from an EMBL/GenBank/DDBJ whole genome shotgun (WGS) entry which is preliminary data.</text>
</comment>
<dbReference type="GO" id="GO:0009847">
    <property type="term" value="P:spore germination"/>
    <property type="evidence" value="ECO:0007669"/>
    <property type="project" value="InterPro"/>
</dbReference>
<evidence type="ECO:0000313" key="11">
    <source>
        <dbReference type="Proteomes" id="UP000564806"/>
    </source>
</evidence>
<protein>
    <submittedName>
        <fullName evidence="10">Ger(X)C family spore germination protein</fullName>
    </submittedName>
</protein>
<reference evidence="10" key="1">
    <citation type="submission" date="2020-06" db="EMBL/GenBank/DDBJ databases">
        <title>Paenibacillus sp. nov., isolated from soil.</title>
        <authorList>
            <person name="Seo Y.L."/>
        </authorList>
    </citation>
    <scope>NUCLEOTIDE SEQUENCE [LARGE SCALE GENOMIC DNA]</scope>
    <source>
        <strain evidence="10">JW14</strain>
    </source>
</reference>
<dbReference type="PANTHER" id="PTHR35789">
    <property type="entry name" value="SPORE GERMINATION PROTEIN B3"/>
    <property type="match status" value="1"/>
</dbReference>
<keyword evidence="6" id="KW-0564">Palmitate</keyword>
<gene>
    <name evidence="10" type="ORF">HPT30_09040</name>
</gene>
<accession>A0A850EJD3</accession>
<evidence type="ECO:0000259" key="8">
    <source>
        <dbReference type="Pfam" id="PF05504"/>
    </source>
</evidence>
<evidence type="ECO:0000256" key="6">
    <source>
        <dbReference type="ARBA" id="ARBA00023139"/>
    </source>
</evidence>
<organism evidence="10 11">
    <name type="scientific">Paenibacillus agri</name>
    <dbReference type="NCBI Taxonomy" id="2744309"/>
    <lineage>
        <taxon>Bacteria</taxon>
        <taxon>Bacillati</taxon>
        <taxon>Bacillota</taxon>
        <taxon>Bacilli</taxon>
        <taxon>Bacillales</taxon>
        <taxon>Paenibacillaceae</taxon>
        <taxon>Paenibacillus</taxon>
    </lineage>
</organism>
<comment type="similarity">
    <text evidence="2">Belongs to the GerABKC lipoprotein family.</text>
</comment>
<evidence type="ECO:0000256" key="2">
    <source>
        <dbReference type="ARBA" id="ARBA00007886"/>
    </source>
</evidence>
<evidence type="ECO:0000256" key="1">
    <source>
        <dbReference type="ARBA" id="ARBA00004635"/>
    </source>
</evidence>
<evidence type="ECO:0000256" key="7">
    <source>
        <dbReference type="ARBA" id="ARBA00023288"/>
    </source>
</evidence>
<name>A0A850EJD3_9BACL</name>
<dbReference type="AlphaFoldDB" id="A0A850EJD3"/>
<evidence type="ECO:0000256" key="3">
    <source>
        <dbReference type="ARBA" id="ARBA00022544"/>
    </source>
</evidence>
<keyword evidence="7" id="KW-0449">Lipoprotein</keyword>
<evidence type="ECO:0000259" key="9">
    <source>
        <dbReference type="Pfam" id="PF25198"/>
    </source>
</evidence>
<dbReference type="RefSeq" id="WP_175371072.1">
    <property type="nucleotide sequence ID" value="NZ_JABWCS010000201.1"/>
</dbReference>
<dbReference type="Proteomes" id="UP000564806">
    <property type="component" value="Unassembled WGS sequence"/>
</dbReference>
<dbReference type="GO" id="GO:0016020">
    <property type="term" value="C:membrane"/>
    <property type="evidence" value="ECO:0007669"/>
    <property type="project" value="UniProtKB-SubCell"/>
</dbReference>
<feature type="domain" description="Spore germination GerAC-like C-terminal" evidence="8">
    <location>
        <begin position="224"/>
        <end position="384"/>
    </location>
</feature>
<evidence type="ECO:0000256" key="5">
    <source>
        <dbReference type="ARBA" id="ARBA00023136"/>
    </source>
</evidence>
<evidence type="ECO:0000256" key="4">
    <source>
        <dbReference type="ARBA" id="ARBA00022729"/>
    </source>
</evidence>
<keyword evidence="4" id="KW-0732">Signal</keyword>
<keyword evidence="3" id="KW-0309">Germination</keyword>
<proteinExistence type="inferred from homology"/>
<dbReference type="NCBIfam" id="TIGR02887">
    <property type="entry name" value="spore_ger_x_C"/>
    <property type="match status" value="1"/>
</dbReference>
<evidence type="ECO:0000313" key="10">
    <source>
        <dbReference type="EMBL" id="NUU60486.1"/>
    </source>
</evidence>
<keyword evidence="11" id="KW-1185">Reference proteome</keyword>
<dbReference type="Pfam" id="PF25198">
    <property type="entry name" value="Spore_GerAC_N"/>
    <property type="match status" value="1"/>
</dbReference>
<comment type="subcellular location">
    <subcellularLocation>
        <location evidence="1">Membrane</location>
        <topology evidence="1">Lipid-anchor</topology>
    </subcellularLocation>
</comment>
<dbReference type="Gene3D" id="3.30.300.210">
    <property type="entry name" value="Nutrient germinant receptor protein C, domain 3"/>
    <property type="match status" value="1"/>
</dbReference>
<dbReference type="Pfam" id="PF05504">
    <property type="entry name" value="Spore_GerAC"/>
    <property type="match status" value="1"/>
</dbReference>